<dbReference type="InterPro" id="IPR029062">
    <property type="entry name" value="Class_I_gatase-like"/>
</dbReference>
<dbReference type="Gene3D" id="3.40.50.880">
    <property type="match status" value="1"/>
</dbReference>
<dbReference type="SUPFAM" id="SSF52317">
    <property type="entry name" value="Class I glutamine amidotransferase-like"/>
    <property type="match status" value="1"/>
</dbReference>
<dbReference type="CDD" id="cd01741">
    <property type="entry name" value="GATase1_1"/>
    <property type="match status" value="1"/>
</dbReference>
<proteinExistence type="predicted"/>
<dbReference type="Proteomes" id="UP000194798">
    <property type="component" value="Unassembled WGS sequence"/>
</dbReference>
<dbReference type="NCBIfam" id="NF006562">
    <property type="entry name" value="PRK09065.1"/>
    <property type="match status" value="1"/>
</dbReference>
<dbReference type="OrthoDB" id="9813383at2"/>
<comment type="caution">
    <text evidence="2">The sequence shown here is derived from an EMBL/GenBank/DDBJ whole genome shotgun (WGS) entry which is preliminary data.</text>
</comment>
<dbReference type="PANTHER" id="PTHR42695:SF5">
    <property type="entry name" value="GLUTAMINE AMIDOTRANSFERASE YLR126C-RELATED"/>
    <property type="match status" value="1"/>
</dbReference>
<dbReference type="GO" id="GO:0005829">
    <property type="term" value="C:cytosol"/>
    <property type="evidence" value="ECO:0007669"/>
    <property type="project" value="TreeGrafter"/>
</dbReference>
<feature type="domain" description="Glutamine amidotransferase" evidence="1">
    <location>
        <begin position="22"/>
        <end position="196"/>
    </location>
</feature>
<evidence type="ECO:0000313" key="2">
    <source>
        <dbReference type="EMBL" id="OUD11721.1"/>
    </source>
</evidence>
<dbReference type="InterPro" id="IPR044992">
    <property type="entry name" value="ChyE-like"/>
</dbReference>
<protein>
    <recommendedName>
        <fullName evidence="1">Glutamine amidotransferase domain-containing protein</fullName>
    </recommendedName>
</protein>
<dbReference type="EMBL" id="MSLT01000024">
    <property type="protein sequence ID" value="OUD11721.1"/>
    <property type="molecule type" value="Genomic_DNA"/>
</dbReference>
<dbReference type="PANTHER" id="PTHR42695">
    <property type="entry name" value="GLUTAMINE AMIDOTRANSFERASE YLR126C-RELATED"/>
    <property type="match status" value="1"/>
</dbReference>
<evidence type="ECO:0000313" key="3">
    <source>
        <dbReference type="Proteomes" id="UP000194798"/>
    </source>
</evidence>
<reference evidence="2 3" key="1">
    <citation type="submission" date="2016-12" db="EMBL/GenBank/DDBJ databases">
        <title>Thioflexothrix psekupsii D3 genome sequencing and assembly.</title>
        <authorList>
            <person name="Fomenkov A."/>
            <person name="Vincze T."/>
            <person name="Grabovich M."/>
            <person name="Anton B.P."/>
            <person name="Dubinina G."/>
            <person name="Orlova M."/>
            <person name="Belousova E."/>
            <person name="Roberts R.J."/>
        </authorList>
    </citation>
    <scope>NUCLEOTIDE SEQUENCE [LARGE SCALE GENOMIC DNA]</scope>
    <source>
        <strain evidence="2">D3</strain>
    </source>
</reference>
<name>A0A251X432_9GAMM</name>
<sequence>MLKMLIIKTGCTIDAIRTDYGDFEDWVRDGLGYADAEVQTVAVYLGESLPELNENNAISGIVITGSNAMVTDREIWSEKTAEWLRQAIEANYPVLGICYGHQLIAHAMGGRVDYNPKGYEIGVIQIELMAEAKNDLLFNHLSSSLMAYSVHAQTVIDLPNHAVILARNAHDNHQAFRIGQCCWGVQFHPEFNAEITRRYIHAREISFAEYGYSMEQLLRNVTDCPESQQVLRRFGEWVRQGA</sequence>
<dbReference type="RefSeq" id="WP_086489736.1">
    <property type="nucleotide sequence ID" value="NZ_MSLT01000024.1"/>
</dbReference>
<dbReference type="AlphaFoldDB" id="A0A251X432"/>
<evidence type="ECO:0000259" key="1">
    <source>
        <dbReference type="Pfam" id="PF00117"/>
    </source>
</evidence>
<gene>
    <name evidence="2" type="ORF">TPSD3_16860</name>
</gene>
<accession>A0A251X432</accession>
<dbReference type="PROSITE" id="PS51273">
    <property type="entry name" value="GATASE_TYPE_1"/>
    <property type="match status" value="1"/>
</dbReference>
<dbReference type="Pfam" id="PF00117">
    <property type="entry name" value="GATase"/>
    <property type="match status" value="1"/>
</dbReference>
<keyword evidence="3" id="KW-1185">Reference proteome</keyword>
<dbReference type="InterPro" id="IPR017926">
    <property type="entry name" value="GATASE"/>
</dbReference>
<organism evidence="2 3">
    <name type="scientific">Thioflexithrix psekupsensis</name>
    <dbReference type="NCBI Taxonomy" id="1570016"/>
    <lineage>
        <taxon>Bacteria</taxon>
        <taxon>Pseudomonadati</taxon>
        <taxon>Pseudomonadota</taxon>
        <taxon>Gammaproteobacteria</taxon>
        <taxon>Thiotrichales</taxon>
        <taxon>Thioflexithrix</taxon>
    </lineage>
</organism>